<proteinExistence type="predicted"/>
<sequence length="85" mass="9693">MEGKKATIPNGTLRVLFMVMGCRYCYTSKLSLLWGVARLMYRMCLCCHAKIRCFLIIRSTFGVGFSCRVVNFTVSNAVDAFCYRV</sequence>
<gene>
    <name evidence="1" type="ORF">CEXT_371141</name>
</gene>
<dbReference type="Proteomes" id="UP001054945">
    <property type="component" value="Unassembled WGS sequence"/>
</dbReference>
<evidence type="ECO:0000313" key="2">
    <source>
        <dbReference type="Proteomes" id="UP001054945"/>
    </source>
</evidence>
<dbReference type="EMBL" id="BPLR01000739">
    <property type="protein sequence ID" value="GIY97104.1"/>
    <property type="molecule type" value="Genomic_DNA"/>
</dbReference>
<evidence type="ECO:0000313" key="1">
    <source>
        <dbReference type="EMBL" id="GIY97104.1"/>
    </source>
</evidence>
<protein>
    <submittedName>
        <fullName evidence="1">Uncharacterized protein</fullName>
    </submittedName>
</protein>
<organism evidence="1 2">
    <name type="scientific">Caerostris extrusa</name>
    <name type="common">Bark spider</name>
    <name type="synonym">Caerostris bankana</name>
    <dbReference type="NCBI Taxonomy" id="172846"/>
    <lineage>
        <taxon>Eukaryota</taxon>
        <taxon>Metazoa</taxon>
        <taxon>Ecdysozoa</taxon>
        <taxon>Arthropoda</taxon>
        <taxon>Chelicerata</taxon>
        <taxon>Arachnida</taxon>
        <taxon>Araneae</taxon>
        <taxon>Araneomorphae</taxon>
        <taxon>Entelegynae</taxon>
        <taxon>Araneoidea</taxon>
        <taxon>Araneidae</taxon>
        <taxon>Caerostris</taxon>
    </lineage>
</organism>
<name>A0AAV4XQU8_CAEEX</name>
<accession>A0AAV4XQU8</accession>
<keyword evidence="2" id="KW-1185">Reference proteome</keyword>
<dbReference type="AlphaFoldDB" id="A0AAV4XQU8"/>
<reference evidence="1 2" key="1">
    <citation type="submission" date="2021-06" db="EMBL/GenBank/DDBJ databases">
        <title>Caerostris extrusa draft genome.</title>
        <authorList>
            <person name="Kono N."/>
            <person name="Arakawa K."/>
        </authorList>
    </citation>
    <scope>NUCLEOTIDE SEQUENCE [LARGE SCALE GENOMIC DNA]</scope>
</reference>
<comment type="caution">
    <text evidence="1">The sequence shown here is derived from an EMBL/GenBank/DDBJ whole genome shotgun (WGS) entry which is preliminary data.</text>
</comment>